<dbReference type="OrthoDB" id="6737266at2759"/>
<name>A0A9N9T2Q0_DIABA</name>
<protein>
    <submittedName>
        <fullName evidence="2">Uncharacterized protein</fullName>
    </submittedName>
</protein>
<feature type="coiled-coil region" evidence="1">
    <location>
        <begin position="208"/>
        <end position="258"/>
    </location>
</feature>
<evidence type="ECO:0000313" key="3">
    <source>
        <dbReference type="Proteomes" id="UP001153709"/>
    </source>
</evidence>
<feature type="coiled-coil region" evidence="1">
    <location>
        <begin position="352"/>
        <end position="404"/>
    </location>
</feature>
<sequence>MIVDYDRTSSMDLTTNADFRNESFLSILDNKNQIISTLKHRLENQKLQILYYLKKEIEYPKLIDLSRTCTSETSESLPISLALEHFKKENNIKSNLSSLYEYMKNVDSKLTKNLNSQECLLRKLVEKLCEVIRNSEKNGSLTNTVITQSSFWVDLFNDLLKATIGLRKNLHSFQVSCNNLVVVEDERNCLIEQVLCLSPEEKLNFNILINIKQEQKELERKSVELRKQQDNYKELRVLNAIEEEVSVLQKQINMSIEEADNLSYVGNLINNLHNDAKMLLDVTKKHDRPDEYKSFIINLVKTAISNGELHTNNKEELILFQAIKTEFNSIQTQLKEELMHIKDKYECIKGRLQTVLQEKNELKTIKNELECLIKYMEKSHAYEISSLKKERDKLKKELDDLEVNKLSNNEPLTPVSSNIPRKEIEMNKTIRQLEKNLSLMTETIAKQNQEILRQGETIENLKKSCKTTNVGSIGVQHSSKKDSTNTKRLDKNAVRKKSTIGPEENLNCKIPVTSLYNSADHSHKKKLVVKKSVNKDVKLNKSSCSYSNSLITKNCDKKHIEKKVGCSKAAIDLMRDCSQESVPDFCSPVRAPIISERKCSRSVEVLEPNN</sequence>
<keyword evidence="1" id="KW-0175">Coiled coil</keyword>
<evidence type="ECO:0000256" key="1">
    <source>
        <dbReference type="SAM" id="Coils"/>
    </source>
</evidence>
<organism evidence="2 3">
    <name type="scientific">Diabrotica balteata</name>
    <name type="common">Banded cucumber beetle</name>
    <dbReference type="NCBI Taxonomy" id="107213"/>
    <lineage>
        <taxon>Eukaryota</taxon>
        <taxon>Metazoa</taxon>
        <taxon>Ecdysozoa</taxon>
        <taxon>Arthropoda</taxon>
        <taxon>Hexapoda</taxon>
        <taxon>Insecta</taxon>
        <taxon>Pterygota</taxon>
        <taxon>Neoptera</taxon>
        <taxon>Endopterygota</taxon>
        <taxon>Coleoptera</taxon>
        <taxon>Polyphaga</taxon>
        <taxon>Cucujiformia</taxon>
        <taxon>Chrysomeloidea</taxon>
        <taxon>Chrysomelidae</taxon>
        <taxon>Galerucinae</taxon>
        <taxon>Diabroticina</taxon>
        <taxon>Diabroticites</taxon>
        <taxon>Diabrotica</taxon>
    </lineage>
</organism>
<dbReference type="Proteomes" id="UP001153709">
    <property type="component" value="Chromosome 7"/>
</dbReference>
<evidence type="ECO:0000313" key="2">
    <source>
        <dbReference type="EMBL" id="CAG9837310.1"/>
    </source>
</evidence>
<gene>
    <name evidence="2" type="ORF">DIABBA_LOCUS10308</name>
</gene>
<dbReference type="AlphaFoldDB" id="A0A9N9T2Q0"/>
<proteinExistence type="predicted"/>
<keyword evidence="3" id="KW-1185">Reference proteome</keyword>
<reference evidence="2" key="1">
    <citation type="submission" date="2022-01" db="EMBL/GenBank/DDBJ databases">
        <authorList>
            <person name="King R."/>
        </authorList>
    </citation>
    <scope>NUCLEOTIDE SEQUENCE</scope>
</reference>
<dbReference type="EMBL" id="OU898282">
    <property type="protein sequence ID" value="CAG9837310.1"/>
    <property type="molecule type" value="Genomic_DNA"/>
</dbReference>
<accession>A0A9N9T2Q0</accession>